<keyword evidence="3" id="KW-1185">Reference proteome</keyword>
<evidence type="ECO:0008006" key="4">
    <source>
        <dbReference type="Google" id="ProtNLM"/>
    </source>
</evidence>
<protein>
    <recommendedName>
        <fullName evidence="4">MG2 domain-containing protein</fullName>
    </recommendedName>
</protein>
<feature type="signal peptide" evidence="1">
    <location>
        <begin position="1"/>
        <end position="19"/>
    </location>
</feature>
<gene>
    <name evidence="2" type="ORF">SAMN04488508_104187</name>
</gene>
<name>A0A1M6FB94_9FLAO</name>
<proteinExistence type="predicted"/>
<dbReference type="Proteomes" id="UP000184432">
    <property type="component" value="Unassembled WGS sequence"/>
</dbReference>
<dbReference type="EMBL" id="FQYP01000004">
    <property type="protein sequence ID" value="SHI94943.1"/>
    <property type="molecule type" value="Genomic_DNA"/>
</dbReference>
<accession>A0A1M6FB94</accession>
<dbReference type="AlphaFoldDB" id="A0A1M6FB94"/>
<dbReference type="Gene3D" id="2.60.40.1930">
    <property type="match status" value="1"/>
</dbReference>
<feature type="chain" id="PRO_5012251919" description="MG2 domain-containing protein" evidence="1">
    <location>
        <begin position="20"/>
        <end position="796"/>
    </location>
</feature>
<dbReference type="OrthoDB" id="679547at2"/>
<organism evidence="2 3">
    <name type="scientific">Aquimarina spongiae</name>
    <dbReference type="NCBI Taxonomy" id="570521"/>
    <lineage>
        <taxon>Bacteria</taxon>
        <taxon>Pseudomonadati</taxon>
        <taxon>Bacteroidota</taxon>
        <taxon>Flavobacteriia</taxon>
        <taxon>Flavobacteriales</taxon>
        <taxon>Flavobacteriaceae</taxon>
        <taxon>Aquimarina</taxon>
    </lineage>
</organism>
<reference evidence="3" key="1">
    <citation type="submission" date="2016-11" db="EMBL/GenBank/DDBJ databases">
        <authorList>
            <person name="Varghese N."/>
            <person name="Submissions S."/>
        </authorList>
    </citation>
    <scope>NUCLEOTIDE SEQUENCE [LARGE SCALE GENOMIC DNA]</scope>
    <source>
        <strain evidence="3">DSM 22623</strain>
    </source>
</reference>
<evidence type="ECO:0000313" key="3">
    <source>
        <dbReference type="Proteomes" id="UP000184432"/>
    </source>
</evidence>
<dbReference type="RefSeq" id="WP_139241972.1">
    <property type="nucleotide sequence ID" value="NZ_FQYP01000004.1"/>
</dbReference>
<dbReference type="STRING" id="570521.SAMN04488508_104187"/>
<evidence type="ECO:0000256" key="1">
    <source>
        <dbReference type="SAM" id="SignalP"/>
    </source>
</evidence>
<sequence length="796" mass="92095">MNHLLRLFVLLFLSNTMLAQNEVKITPEQANASYFEFPRETLYLHLNKDTYLAGEEIWFKGYAYDQQSQRPSFNTTNFNVELFDEQGKEVYDGLFLGYEGSMKGNIKVDSTLTSGTYYLRVSTNWMNNFLEDESYTKRINIINGVAKDETTKKIQYDFQLLPEGGHLVADTKNTVGFKLINTTGRSVAFTEGSIVDDQGKTITTFSSNAFGIGKFCITPRQGVRYRARIAFNKRAIETLLPKAKSKGIAMTLNNLFEEYLAIEFNTNPNTLKEIVKKDYELMIRQNHQSKKVKVKFMSNQTKKEVAIDRAKLYSGVNTITLFQDNTPILERLVYNEIKTQEYNDNFNLVVESRENDSLTIAISTSTDPKLNFDMSVSVLPTNTKSYNPEDDIRSALWLKPYLKGYVENSKYYFHQVDRKKRYDLDLLLITQGWSKYSWNNIFNYNSIPQYEFNQGFKVVGKFQNVKEDIRQAYIFPTKNSGSRIIDLKEDNSFQIDNFFPEKNEKIRVAAVMPDGSFVKNGMYLQLQSNRFKKSFSQSVSLSMNTEELGLPNIQIPQEFFSDEVELLEEVVIQGKTKKHIRERSRIPKYFLQNSVEITKELVFMHFSVLDYIESTKKFIVFRDNPSNVFIRARRPVSVRGPVSPILFIDDIPYEDFGILWGYNLIDVERIYMDQIGYGVGGRGLAGSIRIYTRREPLEYFKKPEGVDKVSSYYVAKRGFEPTKEYYNPGYSNYLDPLFVDYGAIHWQPNLQFDRSGTGRFKIPDTGLENIQFFVEGMASDGSLISKQHILKNINPN</sequence>
<keyword evidence="1" id="KW-0732">Signal</keyword>
<evidence type="ECO:0000313" key="2">
    <source>
        <dbReference type="EMBL" id="SHI94943.1"/>
    </source>
</evidence>